<dbReference type="PANTHER" id="PTHR37489">
    <property type="entry name" value="DUF3500 DOMAIN-CONTAINING PROTEIN"/>
    <property type="match status" value="1"/>
</dbReference>
<evidence type="ECO:0000256" key="1">
    <source>
        <dbReference type="SAM" id="SignalP"/>
    </source>
</evidence>
<keyword evidence="3" id="KW-1185">Reference proteome</keyword>
<dbReference type="InterPro" id="IPR021889">
    <property type="entry name" value="DUF3500"/>
</dbReference>
<organism evidence="2 3">
    <name type="scientific">Fulvimonas yonginensis</name>
    <dbReference type="NCBI Taxonomy" id="1495200"/>
    <lineage>
        <taxon>Bacteria</taxon>
        <taxon>Pseudomonadati</taxon>
        <taxon>Pseudomonadota</taxon>
        <taxon>Gammaproteobacteria</taxon>
        <taxon>Lysobacterales</taxon>
        <taxon>Rhodanobacteraceae</taxon>
        <taxon>Fulvimonas</taxon>
    </lineage>
</organism>
<evidence type="ECO:0000313" key="2">
    <source>
        <dbReference type="EMBL" id="MEI7037616.1"/>
    </source>
</evidence>
<sequence>MNSVLLVSVLSMATANPSFAATPSAAAAEMETAADQLMASLSPAQRQQALVALADPDREGWRYLPDWALKREGQPPRRGARIGDLTPVQKVALHHLLQVSLSDRGYLKADGIINMDDLLRELMVRAVEQHAPEASGLTLDEARQFGSGNYWFSLFRDPRSNSAWGWRLEGHHLSINFTIADGLVFGTPEFMGVEPAMIASGPNAGFRLLAAERSLGRTLIRSLTPGQCKLAYLSVKTPQDIIAGPRGEGRLKRFLGIPASGLSSTQRRMLRQLIEQYAENLRADVAGRELDDMDRAGFDKIHFAFAGSADDGQPLYYVIHGPTLSIEFDNTDADPDHIHTVWHGSHDFGGDVLRQHYRQFPHPHL</sequence>
<keyword evidence="1" id="KW-0732">Signal</keyword>
<dbReference type="RefSeq" id="WP_336808254.1">
    <property type="nucleotide sequence ID" value="NZ_JBBBNY010000010.1"/>
</dbReference>
<protein>
    <submittedName>
        <fullName evidence="2">DUF3500 domain-containing protein</fullName>
    </submittedName>
</protein>
<reference evidence="2 3" key="1">
    <citation type="journal article" date="2014" name="Int. J. Syst. Evol. Microbiol.">
        <title>Fulvimonas yonginensis sp. nov., isolated from greenhouse soil, and emended description of the genus Fulvimonas.</title>
        <authorList>
            <person name="Ahn J.H."/>
            <person name="Kim S.J."/>
            <person name="Weon H.Y."/>
            <person name="Hong S.B."/>
            <person name="Seok S.J."/>
            <person name="Kwon S.W."/>
        </authorList>
    </citation>
    <scope>NUCLEOTIDE SEQUENCE [LARGE SCALE GENOMIC DNA]</scope>
    <source>
        <strain evidence="2 3">KACC 16952</strain>
    </source>
</reference>
<evidence type="ECO:0000313" key="3">
    <source>
        <dbReference type="Proteomes" id="UP001381174"/>
    </source>
</evidence>
<proteinExistence type="predicted"/>
<comment type="caution">
    <text evidence="2">The sequence shown here is derived from an EMBL/GenBank/DDBJ whole genome shotgun (WGS) entry which is preliminary data.</text>
</comment>
<gene>
    <name evidence="2" type="ORF">WAT24_12680</name>
</gene>
<feature type="chain" id="PRO_5046867146" evidence="1">
    <location>
        <begin position="21"/>
        <end position="365"/>
    </location>
</feature>
<dbReference type="EMBL" id="JBBBNY010000010">
    <property type="protein sequence ID" value="MEI7037616.1"/>
    <property type="molecule type" value="Genomic_DNA"/>
</dbReference>
<dbReference type="Proteomes" id="UP001381174">
    <property type="component" value="Unassembled WGS sequence"/>
</dbReference>
<accession>A0ABU8JEQ3</accession>
<name>A0ABU8JEQ3_9GAMM</name>
<dbReference type="Pfam" id="PF12006">
    <property type="entry name" value="DUF3500"/>
    <property type="match status" value="1"/>
</dbReference>
<dbReference type="PANTHER" id="PTHR37489:SF1">
    <property type="entry name" value="DUF3500 DOMAIN-CONTAINING PROTEIN"/>
    <property type="match status" value="1"/>
</dbReference>
<feature type="signal peptide" evidence="1">
    <location>
        <begin position="1"/>
        <end position="20"/>
    </location>
</feature>